<comment type="catalytic activity">
    <reaction evidence="9">
        <text>GMP + ATP = GDP + ADP</text>
        <dbReference type="Rhea" id="RHEA:20780"/>
        <dbReference type="ChEBI" id="CHEBI:30616"/>
        <dbReference type="ChEBI" id="CHEBI:58115"/>
        <dbReference type="ChEBI" id="CHEBI:58189"/>
        <dbReference type="ChEBI" id="CHEBI:456216"/>
        <dbReference type="EC" id="2.7.4.8"/>
    </reaction>
</comment>
<dbReference type="CDD" id="cd00071">
    <property type="entry name" value="GMPK"/>
    <property type="match status" value="1"/>
</dbReference>
<feature type="binding site" evidence="9">
    <location>
        <begin position="13"/>
        <end position="20"/>
    </location>
    <ligand>
        <name>ATP</name>
        <dbReference type="ChEBI" id="CHEBI:30616"/>
    </ligand>
</feature>
<dbReference type="Pfam" id="PF00625">
    <property type="entry name" value="Guanylate_kin"/>
    <property type="match status" value="1"/>
</dbReference>
<dbReference type="HAMAP" id="MF_00328">
    <property type="entry name" value="Guanylate_kinase"/>
    <property type="match status" value="1"/>
</dbReference>
<keyword evidence="6 9" id="KW-0418">Kinase</keyword>
<comment type="caution">
    <text evidence="11">The sequence shown here is derived from an EMBL/GenBank/DDBJ whole genome shotgun (WGS) entry which is preliminary data.</text>
</comment>
<comment type="similarity">
    <text evidence="1 9">Belongs to the guanylate kinase family.</text>
</comment>
<accession>A0ABQ5ZV96</accession>
<reference evidence="12" key="1">
    <citation type="journal article" date="2019" name="Int. J. Syst. Evol. Microbiol.">
        <title>The Global Catalogue of Microorganisms (GCM) 10K type strain sequencing project: providing services to taxonomists for standard genome sequencing and annotation.</title>
        <authorList>
            <consortium name="The Broad Institute Genomics Platform"/>
            <consortium name="The Broad Institute Genome Sequencing Center for Infectious Disease"/>
            <person name="Wu L."/>
            <person name="Ma J."/>
        </authorList>
    </citation>
    <scope>NUCLEOTIDE SEQUENCE [LARGE SCALE GENOMIC DNA]</scope>
    <source>
        <strain evidence="12">NBRC 100033</strain>
    </source>
</reference>
<keyword evidence="5 9" id="KW-0547">Nucleotide-binding</keyword>
<evidence type="ECO:0000256" key="7">
    <source>
        <dbReference type="ARBA" id="ARBA00022840"/>
    </source>
</evidence>
<keyword evidence="4 9" id="KW-0808">Transferase</keyword>
<name>A0ABQ5ZV96_9GAMM</name>
<dbReference type="NCBIfam" id="TIGR03263">
    <property type="entry name" value="guanyl_kin"/>
    <property type="match status" value="1"/>
</dbReference>
<evidence type="ECO:0000256" key="8">
    <source>
        <dbReference type="ARBA" id="ARBA00030128"/>
    </source>
</evidence>
<dbReference type="PANTHER" id="PTHR23117:SF13">
    <property type="entry name" value="GUANYLATE KINASE"/>
    <property type="match status" value="1"/>
</dbReference>
<sequence length="207" mass="22839">MSQSKGRLYVISAPSGAGKTSLVAALLKELDQLEVSVSHTTRNIRPGEETGVNYHFVEKSAFQDLVEAGAFFEHAEVFGNLYGTSRLAVQERLNLGIDVILEIDWQGAQQVRKQMPEAIGIFILPPSLSALNERLNARGQDSAEVIAGRMQQAISEMSHWQEYDYLLVNDDFAQALAELKAIFVANRLELARQQAKNATLLAELIPA</sequence>
<organism evidence="11 12">
    <name type="scientific">Marinospirillum insulare</name>
    <dbReference type="NCBI Taxonomy" id="217169"/>
    <lineage>
        <taxon>Bacteria</taxon>
        <taxon>Pseudomonadati</taxon>
        <taxon>Pseudomonadota</taxon>
        <taxon>Gammaproteobacteria</taxon>
        <taxon>Oceanospirillales</taxon>
        <taxon>Oceanospirillaceae</taxon>
        <taxon>Marinospirillum</taxon>
    </lineage>
</organism>
<dbReference type="InterPro" id="IPR008145">
    <property type="entry name" value="GK/Ca_channel_bsu"/>
</dbReference>
<keyword evidence="12" id="KW-1185">Reference proteome</keyword>
<dbReference type="PANTHER" id="PTHR23117">
    <property type="entry name" value="GUANYLATE KINASE-RELATED"/>
    <property type="match status" value="1"/>
</dbReference>
<proteinExistence type="inferred from homology"/>
<dbReference type="Gene3D" id="3.40.50.300">
    <property type="entry name" value="P-loop containing nucleotide triphosphate hydrolases"/>
    <property type="match status" value="1"/>
</dbReference>
<feature type="domain" description="Guanylate kinase-like" evidence="10">
    <location>
        <begin position="6"/>
        <end position="184"/>
    </location>
</feature>
<evidence type="ECO:0000256" key="4">
    <source>
        <dbReference type="ARBA" id="ARBA00022679"/>
    </source>
</evidence>
<dbReference type="InterPro" id="IPR027417">
    <property type="entry name" value="P-loop_NTPase"/>
</dbReference>
<dbReference type="PROSITE" id="PS50052">
    <property type="entry name" value="GUANYLATE_KINASE_2"/>
    <property type="match status" value="1"/>
</dbReference>
<evidence type="ECO:0000256" key="9">
    <source>
        <dbReference type="HAMAP-Rule" id="MF_00328"/>
    </source>
</evidence>
<protein>
    <recommendedName>
        <fullName evidence="3 9">Guanylate kinase</fullName>
        <ecNumber evidence="2 9">2.7.4.8</ecNumber>
    </recommendedName>
    <alternativeName>
        <fullName evidence="8 9">GMP kinase</fullName>
    </alternativeName>
</protein>
<evidence type="ECO:0000256" key="2">
    <source>
        <dbReference type="ARBA" id="ARBA00012961"/>
    </source>
</evidence>
<dbReference type="EC" id="2.7.4.8" evidence="2 9"/>
<evidence type="ECO:0000256" key="5">
    <source>
        <dbReference type="ARBA" id="ARBA00022741"/>
    </source>
</evidence>
<evidence type="ECO:0000256" key="1">
    <source>
        <dbReference type="ARBA" id="ARBA00005790"/>
    </source>
</evidence>
<dbReference type="SUPFAM" id="SSF52540">
    <property type="entry name" value="P-loop containing nucleoside triphosphate hydrolases"/>
    <property type="match status" value="1"/>
</dbReference>
<dbReference type="GO" id="GO:0016301">
    <property type="term" value="F:kinase activity"/>
    <property type="evidence" value="ECO:0007669"/>
    <property type="project" value="UniProtKB-KW"/>
</dbReference>
<comment type="function">
    <text evidence="9">Essential for recycling GMP and indirectly, cGMP.</text>
</comment>
<dbReference type="InterPro" id="IPR008144">
    <property type="entry name" value="Guanylate_kin-like_dom"/>
</dbReference>
<evidence type="ECO:0000256" key="6">
    <source>
        <dbReference type="ARBA" id="ARBA00022777"/>
    </source>
</evidence>
<comment type="subcellular location">
    <subcellularLocation>
        <location evidence="9">Cytoplasm</location>
    </subcellularLocation>
</comment>
<evidence type="ECO:0000256" key="3">
    <source>
        <dbReference type="ARBA" id="ARBA00016296"/>
    </source>
</evidence>
<evidence type="ECO:0000259" key="10">
    <source>
        <dbReference type="PROSITE" id="PS50052"/>
    </source>
</evidence>
<gene>
    <name evidence="9 11" type="primary">gmk</name>
    <name evidence="11" type="ORF">GCM10007878_15240</name>
</gene>
<dbReference type="Gene3D" id="3.30.63.10">
    <property type="entry name" value="Guanylate Kinase phosphate binding domain"/>
    <property type="match status" value="1"/>
</dbReference>
<dbReference type="InterPro" id="IPR017665">
    <property type="entry name" value="Guanylate_kinase"/>
</dbReference>
<dbReference type="InterPro" id="IPR020590">
    <property type="entry name" value="Guanylate_kinase_CS"/>
</dbReference>
<dbReference type="EMBL" id="BSOR01000027">
    <property type="protein sequence ID" value="GLR64086.1"/>
    <property type="molecule type" value="Genomic_DNA"/>
</dbReference>
<dbReference type="Proteomes" id="UP001156682">
    <property type="component" value="Unassembled WGS sequence"/>
</dbReference>
<evidence type="ECO:0000313" key="11">
    <source>
        <dbReference type="EMBL" id="GLR64086.1"/>
    </source>
</evidence>
<dbReference type="RefSeq" id="WP_027851061.1">
    <property type="nucleotide sequence ID" value="NZ_BSOR01000027.1"/>
</dbReference>
<keyword evidence="7 9" id="KW-0067">ATP-binding</keyword>
<dbReference type="SMART" id="SM00072">
    <property type="entry name" value="GuKc"/>
    <property type="match status" value="1"/>
</dbReference>
<dbReference type="PROSITE" id="PS00856">
    <property type="entry name" value="GUANYLATE_KINASE_1"/>
    <property type="match status" value="1"/>
</dbReference>
<evidence type="ECO:0000313" key="12">
    <source>
        <dbReference type="Proteomes" id="UP001156682"/>
    </source>
</evidence>
<keyword evidence="9" id="KW-0963">Cytoplasm</keyword>